<dbReference type="HOGENOM" id="CLU_1539693_0_0_1"/>
<evidence type="ECO:0000313" key="2">
    <source>
        <dbReference type="Proteomes" id="UP000006564"/>
    </source>
</evidence>
<dbReference type="STRING" id="510516.Q2UHV5"/>
<dbReference type="EMBL" id="AP007157">
    <property type="protein sequence ID" value="BAE58860.1"/>
    <property type="molecule type" value="Genomic_DNA"/>
</dbReference>
<proteinExistence type="predicted"/>
<sequence>MHVPTLNNHGVKFDSLPPGGATLTDNLDNVWSKVHHSLLQNHVGFLLVALGLENHGGWAITLETLSTVLGGGQDSPGAKLLEYFTKDTMPFKCFLRMRMESKYRDDCQNQELTFPYITVHREGSAECDTHELSAVEVYNRDLSALVARDLTKPFLLSEESSVHTQVIPRLPVLI</sequence>
<dbReference type="VEuPathDB" id="FungiDB:AO090023000296"/>
<accession>Q2UHV5</accession>
<gene>
    <name evidence="1" type="ORF">AO090023000296</name>
</gene>
<dbReference type="EMBL" id="BA000051">
    <property type="protein sequence ID" value="BAE58860.1"/>
    <property type="molecule type" value="Genomic_DNA"/>
</dbReference>
<dbReference type="KEGG" id="aor:AO090023000296"/>
<evidence type="ECO:0000313" key="1">
    <source>
        <dbReference type="EMBL" id="BAE58860.1"/>
    </source>
</evidence>
<keyword evidence="2" id="KW-1185">Reference proteome</keyword>
<protein>
    <submittedName>
        <fullName evidence="1">DNA, SC023</fullName>
    </submittedName>
</protein>
<dbReference type="AlphaFoldDB" id="Q2UHV5"/>
<name>Q2UHV5_ASPOR</name>
<dbReference type="GeneID" id="5992864"/>
<organism evidence="1 2">
    <name type="scientific">Aspergillus oryzae (strain ATCC 42149 / RIB 40)</name>
    <name type="common">Yellow koji mold</name>
    <dbReference type="NCBI Taxonomy" id="510516"/>
    <lineage>
        <taxon>Eukaryota</taxon>
        <taxon>Fungi</taxon>
        <taxon>Dikarya</taxon>
        <taxon>Ascomycota</taxon>
        <taxon>Pezizomycotina</taxon>
        <taxon>Eurotiomycetes</taxon>
        <taxon>Eurotiomycetidae</taxon>
        <taxon>Eurotiales</taxon>
        <taxon>Aspergillaceae</taxon>
        <taxon>Aspergillus</taxon>
        <taxon>Aspergillus subgen. Circumdati</taxon>
    </lineage>
</organism>
<reference evidence="1 2" key="1">
    <citation type="journal article" date="2005" name="Nature">
        <title>Genome sequencing and analysis of Aspergillus oryzae.</title>
        <authorList>
            <person name="Machida M."/>
            <person name="Asai K."/>
            <person name="Sano M."/>
            <person name="Tanaka T."/>
            <person name="Kumagai T."/>
            <person name="Terai G."/>
            <person name="Kusumoto K."/>
            <person name="Arima T."/>
            <person name="Akita O."/>
            <person name="Kashiwagi Y."/>
            <person name="Abe K."/>
            <person name="Gomi K."/>
            <person name="Horiuchi H."/>
            <person name="Kitamoto K."/>
            <person name="Kobayashi T."/>
            <person name="Takeuchi M."/>
            <person name="Denning D.W."/>
            <person name="Galagan J.E."/>
            <person name="Nierman W.C."/>
            <person name="Yu J."/>
            <person name="Archer D.B."/>
            <person name="Bennett J.W."/>
            <person name="Bhatnagar D."/>
            <person name="Cleveland T.E."/>
            <person name="Fedorova N.D."/>
            <person name="Gotoh O."/>
            <person name="Horikawa H."/>
            <person name="Hosoyama A."/>
            <person name="Ichinomiya M."/>
            <person name="Igarashi R."/>
            <person name="Iwashita K."/>
            <person name="Juvvadi P.R."/>
            <person name="Kato M."/>
            <person name="Kato Y."/>
            <person name="Kin T."/>
            <person name="Kokubun A."/>
            <person name="Maeda H."/>
            <person name="Maeyama N."/>
            <person name="Maruyama J."/>
            <person name="Nagasaki H."/>
            <person name="Nakajima T."/>
            <person name="Oda K."/>
            <person name="Okada K."/>
            <person name="Paulsen I."/>
            <person name="Sakamoto K."/>
            <person name="Sawano T."/>
            <person name="Takahashi M."/>
            <person name="Takase K."/>
            <person name="Terabayashi Y."/>
            <person name="Wortman J."/>
            <person name="Yamada O."/>
            <person name="Yamagata Y."/>
            <person name="Anazawa H."/>
            <person name="Hata Y."/>
            <person name="Koide Y."/>
            <person name="Komori T."/>
            <person name="Koyama Y."/>
            <person name="Minetoki T."/>
            <person name="Suharnan S."/>
            <person name="Tanaka A."/>
            <person name="Isono K."/>
            <person name="Kuhara S."/>
            <person name="Ogasawara N."/>
            <person name="Kikuchi H."/>
        </authorList>
    </citation>
    <scope>NUCLEOTIDE SEQUENCE [LARGE SCALE GENOMIC DNA]</scope>
    <source>
        <strain evidence="2">ATCC 42149 / RIB 40</strain>
    </source>
</reference>
<dbReference type="Proteomes" id="UP000006564">
    <property type="component" value="Chromosome 3"/>
</dbReference>
<dbReference type="RefSeq" id="XP_023090538.1">
    <property type="nucleotide sequence ID" value="XM_023235524.1"/>
</dbReference>